<dbReference type="RefSeq" id="WP_121239630.1">
    <property type="nucleotide sequence ID" value="NZ_BHVV01000001.1"/>
</dbReference>
<evidence type="ECO:0000313" key="3">
    <source>
        <dbReference type="Proteomes" id="UP000268908"/>
    </source>
</evidence>
<proteinExistence type="predicted"/>
<accession>A0A497XJU0</accession>
<evidence type="ECO:0008006" key="4">
    <source>
        <dbReference type="Google" id="ProtNLM"/>
    </source>
</evidence>
<organism evidence="2 3">
    <name type="scientific">Sulfurisoma sediminicola</name>
    <dbReference type="NCBI Taxonomy" id="1381557"/>
    <lineage>
        <taxon>Bacteria</taxon>
        <taxon>Pseudomonadati</taxon>
        <taxon>Pseudomonadota</taxon>
        <taxon>Betaproteobacteria</taxon>
        <taxon>Nitrosomonadales</taxon>
        <taxon>Sterolibacteriaceae</taxon>
        <taxon>Sulfurisoma</taxon>
    </lineage>
</organism>
<keyword evidence="1" id="KW-0732">Signal</keyword>
<evidence type="ECO:0000256" key="1">
    <source>
        <dbReference type="SAM" id="SignalP"/>
    </source>
</evidence>
<dbReference type="EMBL" id="RCCI01000004">
    <property type="protein sequence ID" value="RLJ67657.1"/>
    <property type="molecule type" value="Genomic_DNA"/>
</dbReference>
<protein>
    <recommendedName>
        <fullName evidence="4">Porin</fullName>
    </recommendedName>
</protein>
<evidence type="ECO:0000313" key="2">
    <source>
        <dbReference type="EMBL" id="RLJ67657.1"/>
    </source>
</evidence>
<keyword evidence="3" id="KW-1185">Reference proteome</keyword>
<dbReference type="Proteomes" id="UP000268908">
    <property type="component" value="Unassembled WGS sequence"/>
</dbReference>
<feature type="chain" id="PRO_5019778988" description="Porin" evidence="1">
    <location>
        <begin position="19"/>
        <end position="428"/>
    </location>
</feature>
<feature type="signal peptide" evidence="1">
    <location>
        <begin position="1"/>
        <end position="18"/>
    </location>
</feature>
<dbReference type="OrthoDB" id="6495687at2"/>
<gene>
    <name evidence="2" type="ORF">DFR35_0206</name>
</gene>
<dbReference type="AlphaFoldDB" id="A0A497XJU0"/>
<name>A0A497XJU0_9PROT</name>
<reference evidence="2 3" key="1">
    <citation type="submission" date="2018-10" db="EMBL/GenBank/DDBJ databases">
        <title>Genomic Encyclopedia of Type Strains, Phase IV (KMG-IV): sequencing the most valuable type-strain genomes for metagenomic binning, comparative biology and taxonomic classification.</title>
        <authorList>
            <person name="Goeker M."/>
        </authorList>
    </citation>
    <scope>NUCLEOTIDE SEQUENCE [LARGE SCALE GENOMIC DNA]</scope>
    <source>
        <strain evidence="2 3">DSM 26916</strain>
    </source>
</reference>
<sequence length="428" mass="48400">MKRALALIACLLAGSAWAEEFSFDATEFEKKPFEFGGYIEFKPDRSWLNRDGAFYKLNYYRGNPADTIDRTDTTLKLDGKYTQGIATFKARASIEVRTDDLGSTSINRFDEAYASLKPNPGVTVDAGKMALKWGTGYAWNPVGFVQRLKDPTDVELGREGYTMLSADLIRNFDGDLKTVAFTPLLLPVAEQTNNDFGKPDHLNFAAKLYLLYLDTDIDFTWLSRGSRTPRFGVDFSRNLSSALEIHGEWARIRDVEQRSVGPTGITTTQVGDATSYLLGLRYLTERDTTWIAEYYRNGAGYTEAQAQDFYRLVESGLKQFQTTNIDALLKKALAASQSGYARANAMQRYLYLRASQKEPFDIVYFTPSLTLIANLDDRSWSLTPELLYTGVTNLDLRLRAAWLAGKEGSEFGEKQNSRKLEMMARYYF</sequence>
<comment type="caution">
    <text evidence="2">The sequence shown here is derived from an EMBL/GenBank/DDBJ whole genome shotgun (WGS) entry which is preliminary data.</text>
</comment>